<dbReference type="OMA" id="ESNCSFY"/>
<evidence type="ECO:0000313" key="1">
    <source>
        <dbReference type="EMBL" id="ELA47323.1"/>
    </source>
</evidence>
<dbReference type="VEuPathDB" id="MicrosporidiaDB:VCUG_01207"/>
<evidence type="ECO:0008006" key="3">
    <source>
        <dbReference type="Google" id="ProtNLM"/>
    </source>
</evidence>
<name>L2GVK7_VAVCU</name>
<reference evidence="2" key="1">
    <citation type="submission" date="2011-03" db="EMBL/GenBank/DDBJ databases">
        <title>The genome sequence of Vavraia culicis strain floridensis.</title>
        <authorList>
            <consortium name="The Broad Institute Genome Sequencing Platform"/>
            <person name="Cuomo C."/>
            <person name="Becnel J."/>
            <person name="Sanscrainte N."/>
            <person name="Young S.K."/>
            <person name="Zeng Q."/>
            <person name="Gargeya S."/>
            <person name="Fitzgerald M."/>
            <person name="Haas B."/>
            <person name="Abouelleil A."/>
            <person name="Alvarado L."/>
            <person name="Arachchi H.M."/>
            <person name="Berlin A."/>
            <person name="Chapman S.B."/>
            <person name="Gearin G."/>
            <person name="Goldberg J."/>
            <person name="Griggs A."/>
            <person name="Gujja S."/>
            <person name="Hansen M."/>
            <person name="Heiman D."/>
            <person name="Howarth C."/>
            <person name="Larimer J."/>
            <person name="Lui A."/>
            <person name="MacDonald P.J.P."/>
            <person name="McCowen C."/>
            <person name="Montmayeur A."/>
            <person name="Murphy C."/>
            <person name="Neiman D."/>
            <person name="Pearson M."/>
            <person name="Priest M."/>
            <person name="Roberts A."/>
            <person name="Saif S."/>
            <person name="Shea T."/>
            <person name="Sisk P."/>
            <person name="Stolte C."/>
            <person name="Sykes S."/>
            <person name="Wortman J."/>
            <person name="Nusbaum C."/>
            <person name="Birren B."/>
        </authorList>
    </citation>
    <scope>NUCLEOTIDE SEQUENCE [LARGE SCALE GENOMIC DNA]</scope>
    <source>
        <strain evidence="2">floridensis</strain>
    </source>
</reference>
<dbReference type="GeneID" id="19879088"/>
<dbReference type="HOGENOM" id="CLU_492726_0_0_1"/>
<protein>
    <recommendedName>
        <fullName evidence="3">Chromo domain-containing protein</fullName>
    </recommendedName>
</protein>
<dbReference type="Proteomes" id="UP000011081">
    <property type="component" value="Unassembled WGS sequence"/>
</dbReference>
<evidence type="ECO:0000313" key="2">
    <source>
        <dbReference type="Proteomes" id="UP000011081"/>
    </source>
</evidence>
<organism evidence="1 2">
    <name type="scientific">Vavraia culicis (isolate floridensis)</name>
    <name type="common">Microsporidian parasite</name>
    <dbReference type="NCBI Taxonomy" id="948595"/>
    <lineage>
        <taxon>Eukaryota</taxon>
        <taxon>Fungi</taxon>
        <taxon>Fungi incertae sedis</taxon>
        <taxon>Microsporidia</taxon>
        <taxon>Pleistophoridae</taxon>
        <taxon>Vavraia</taxon>
    </lineage>
</organism>
<gene>
    <name evidence="1" type="ORF">VCUG_01207</name>
</gene>
<dbReference type="EMBL" id="GL877420">
    <property type="protein sequence ID" value="ELA47323.1"/>
    <property type="molecule type" value="Genomic_DNA"/>
</dbReference>
<dbReference type="RefSeq" id="XP_008074225.1">
    <property type="nucleotide sequence ID" value="XM_008076034.1"/>
</dbReference>
<sequence length="576" mass="67206">MKEVLKIKRVVGCILKDEKVFVRILWEDKLVTWESPETLRCPLLFTNFLNKVDGLLQKKAFEEERIRRKVEEKSFISSIRSKESITGRTTAPRAAVLEHNRINRHIIKTAGQRTDELEKHREFQHAYIANQKIVKEGNRSAKQQSESFGQKLNLGPYKSSFRASNKIFLNSQRYFEAPLSKQTGYIEKEEVDIQSKENDFVVLIDSVKIATFSYVCILGNLAMPFGKQFNVSRTIGFAEFENIMFSARQNVNFGDYDVYNLKLLNNNDKFRDLLLQGKENHVFVDISGEISFVLFLVFNSNKLKKYNICGYYNLVRIPAKTIRYAINPRLDKSLCDSYNLWQKNTYQYVDRVFRHFLISGPNLTEDKILKFSIFASSSNFLANEIRKFLTSRGKKYVSMDHTEIDTIFVHVEYLQFLNNMPFYFMLIESNCSFYFFGTSILKREGYFVAPMLKEGGVLLLADSIATQIDDQQLSQVMAFLRKDNMSKWQLVIGSSLAKKLESMLCQMPQNDTVRNVLFLSQNNVVGSSNFVPEEYIRNLRKKHLIEKRHFYILDPKINDNLHKTPKQFINIINNHK</sequence>
<proteinExistence type="predicted"/>
<dbReference type="OrthoDB" id="3158924at2759"/>
<keyword evidence="2" id="KW-1185">Reference proteome</keyword>
<dbReference type="AlphaFoldDB" id="L2GVK7"/>
<dbReference type="InParanoid" id="L2GVK7"/>
<accession>L2GVK7</accession>